<gene>
    <name evidence="3" type="ORF">I206_106294</name>
</gene>
<dbReference type="InterPro" id="IPR003819">
    <property type="entry name" value="TauD/TfdA-like"/>
</dbReference>
<dbReference type="PANTHER" id="PTHR10696:SF21">
    <property type="entry name" value="TAUD_TFDA-LIKE DOMAIN-CONTAINING PROTEIN"/>
    <property type="match status" value="1"/>
</dbReference>
<keyword evidence="4" id="KW-1185">Reference proteome</keyword>
<feature type="domain" description="TauD/TfdA-like" evidence="2">
    <location>
        <begin position="56"/>
        <end position="357"/>
    </location>
</feature>
<dbReference type="AlphaFoldDB" id="A0AAJ8LAX7"/>
<dbReference type="GeneID" id="30173490"/>
<sequence>MTLITGSALQVSPLPLKGSRQWKGHQFPIAFRVDQAGKTPDIEQSVSYLHGLAASGEFTHLLQQHGGVVFRGFGSPSAETFSKLVNAAERGRNNTPYEQVGLAGKRTAQASEVYTANEGPETQRFFLHNEYARYTRYPGFIHFYCEVEPITGGESPIGNSLEMFDRIVQEIPEFVKEVNERGLSMTQIYPAPYDNDGKSNYFDYTGVDTFGQTLKLGDDQETIRQKVEAQVRRLTDDYEWLEDGSIRVVQHVKAANLYLGLPNWFNGLSARHGTATFMDALEPPYKGTDGKTYPPATYTDGTEIPRAYLDRILAISRELEIPFKWEAGDILFVDNLRTMHGRAPWSDGPRRILVSMWDVLPGTVDNYRPNA</sequence>
<dbReference type="SUPFAM" id="SSF51197">
    <property type="entry name" value="Clavaminate synthase-like"/>
    <property type="match status" value="1"/>
</dbReference>
<name>A0AAJ8LAX7_9TREE</name>
<organism evidence="3 4">
    <name type="scientific">Kwoniella pini CBS 10737</name>
    <dbReference type="NCBI Taxonomy" id="1296096"/>
    <lineage>
        <taxon>Eukaryota</taxon>
        <taxon>Fungi</taxon>
        <taxon>Dikarya</taxon>
        <taxon>Basidiomycota</taxon>
        <taxon>Agaricomycotina</taxon>
        <taxon>Tremellomycetes</taxon>
        <taxon>Tremellales</taxon>
        <taxon>Cryptococcaceae</taxon>
        <taxon>Kwoniella</taxon>
    </lineage>
</organism>
<dbReference type="EMBL" id="CP144526">
    <property type="protein sequence ID" value="WWC72332.1"/>
    <property type="molecule type" value="Genomic_DNA"/>
</dbReference>
<evidence type="ECO:0000313" key="3">
    <source>
        <dbReference type="EMBL" id="WWC72332.1"/>
    </source>
</evidence>
<reference evidence="3" key="2">
    <citation type="submission" date="2024-02" db="EMBL/GenBank/DDBJ databases">
        <title>Comparative genomics of Cryptococcus and Kwoniella reveals pathogenesis evolution and contrasting modes of karyotype evolution via chromosome fusion or intercentromeric recombination.</title>
        <authorList>
            <person name="Coelho M.A."/>
            <person name="David-Palma M."/>
            <person name="Shea T."/>
            <person name="Bowers K."/>
            <person name="McGinley-Smith S."/>
            <person name="Mohammad A.W."/>
            <person name="Gnirke A."/>
            <person name="Yurkov A.M."/>
            <person name="Nowrousian M."/>
            <person name="Sun S."/>
            <person name="Cuomo C.A."/>
            <person name="Heitman J."/>
        </authorList>
    </citation>
    <scope>NUCLEOTIDE SEQUENCE</scope>
    <source>
        <strain evidence="3">CBS 10737</strain>
    </source>
</reference>
<evidence type="ECO:0000313" key="4">
    <source>
        <dbReference type="Proteomes" id="UP000094020"/>
    </source>
</evidence>
<dbReference type="Pfam" id="PF02668">
    <property type="entry name" value="TauD"/>
    <property type="match status" value="1"/>
</dbReference>
<dbReference type="InterPro" id="IPR042098">
    <property type="entry name" value="TauD-like_sf"/>
</dbReference>
<dbReference type="Proteomes" id="UP000094020">
    <property type="component" value="Chromosome 8"/>
</dbReference>
<evidence type="ECO:0000256" key="1">
    <source>
        <dbReference type="ARBA" id="ARBA00023002"/>
    </source>
</evidence>
<protein>
    <recommendedName>
        <fullName evidence="2">TauD/TfdA-like domain-containing protein</fullName>
    </recommendedName>
</protein>
<dbReference type="Gene3D" id="3.60.130.10">
    <property type="entry name" value="Clavaminate synthase-like"/>
    <property type="match status" value="1"/>
</dbReference>
<accession>A0AAJ8LAX7</accession>
<dbReference type="RefSeq" id="XP_070059389.1">
    <property type="nucleotide sequence ID" value="XM_070203288.1"/>
</dbReference>
<keyword evidence="1" id="KW-0560">Oxidoreductase</keyword>
<dbReference type="GO" id="GO:0016491">
    <property type="term" value="F:oxidoreductase activity"/>
    <property type="evidence" value="ECO:0007669"/>
    <property type="project" value="UniProtKB-KW"/>
</dbReference>
<dbReference type="PANTHER" id="PTHR10696">
    <property type="entry name" value="GAMMA-BUTYROBETAINE HYDROXYLASE-RELATED"/>
    <property type="match status" value="1"/>
</dbReference>
<evidence type="ECO:0000259" key="2">
    <source>
        <dbReference type="Pfam" id="PF02668"/>
    </source>
</evidence>
<reference evidence="3" key="1">
    <citation type="submission" date="2013-07" db="EMBL/GenBank/DDBJ databases">
        <authorList>
            <consortium name="The Broad Institute Genome Sequencing Platform"/>
            <person name="Cuomo C."/>
            <person name="Litvintseva A."/>
            <person name="Chen Y."/>
            <person name="Heitman J."/>
            <person name="Sun S."/>
            <person name="Springer D."/>
            <person name="Dromer F."/>
            <person name="Young S.K."/>
            <person name="Zeng Q."/>
            <person name="Gargeya S."/>
            <person name="Fitzgerald M."/>
            <person name="Abouelleil A."/>
            <person name="Alvarado L."/>
            <person name="Berlin A.M."/>
            <person name="Chapman S.B."/>
            <person name="Dewar J."/>
            <person name="Goldberg J."/>
            <person name="Griggs A."/>
            <person name="Gujja S."/>
            <person name="Hansen M."/>
            <person name="Howarth C."/>
            <person name="Imamovic A."/>
            <person name="Larimer J."/>
            <person name="McCowan C."/>
            <person name="Murphy C."/>
            <person name="Pearson M."/>
            <person name="Priest M."/>
            <person name="Roberts A."/>
            <person name="Saif S."/>
            <person name="Shea T."/>
            <person name="Sykes S."/>
            <person name="Wortman J."/>
            <person name="Nusbaum C."/>
            <person name="Birren B."/>
        </authorList>
    </citation>
    <scope>NUCLEOTIDE SEQUENCE</scope>
    <source>
        <strain evidence="3">CBS 10737</strain>
    </source>
</reference>
<dbReference type="KEGG" id="kpin:30173490"/>
<proteinExistence type="predicted"/>
<dbReference type="InterPro" id="IPR050411">
    <property type="entry name" value="AlphaKG_dependent_hydroxylases"/>
</dbReference>